<organism evidence="3 4">
    <name type="scientific">Pedobacter zeae</name>
    <dbReference type="NCBI Taxonomy" id="1737356"/>
    <lineage>
        <taxon>Bacteria</taxon>
        <taxon>Pseudomonadati</taxon>
        <taxon>Bacteroidota</taxon>
        <taxon>Sphingobacteriia</taxon>
        <taxon>Sphingobacteriales</taxon>
        <taxon>Sphingobacteriaceae</taxon>
        <taxon>Pedobacter</taxon>
    </lineage>
</organism>
<keyword evidence="5" id="KW-1185">Reference proteome</keyword>
<reference evidence="3 4" key="3">
    <citation type="submission" date="2020-08" db="EMBL/GenBank/DDBJ databases">
        <title>Genomic Encyclopedia of Type Strains, Phase IV (KMG-IV): sequencing the most valuable type-strain genomes for metagenomic binning, comparative biology and taxonomic classification.</title>
        <authorList>
            <person name="Goeker M."/>
        </authorList>
    </citation>
    <scope>NUCLEOTIDE SEQUENCE [LARGE SCALE GENOMIC DNA]</scope>
    <source>
        <strain evidence="3 4">DSM 100774</strain>
    </source>
</reference>
<dbReference type="RefSeq" id="WP_183762132.1">
    <property type="nucleotide sequence ID" value="NZ_BMHZ01000001.1"/>
</dbReference>
<feature type="coiled-coil region" evidence="1">
    <location>
        <begin position="258"/>
        <end position="285"/>
    </location>
</feature>
<reference evidence="2" key="4">
    <citation type="submission" date="2024-05" db="EMBL/GenBank/DDBJ databases">
        <authorList>
            <person name="Sun Q."/>
            <person name="Zhou Y."/>
        </authorList>
    </citation>
    <scope>NUCLEOTIDE SEQUENCE</scope>
    <source>
        <strain evidence="2">CGMCC 1.15287</strain>
    </source>
</reference>
<accession>A0A7W6K9J4</accession>
<dbReference type="Proteomes" id="UP000532273">
    <property type="component" value="Unassembled WGS sequence"/>
</dbReference>
<sequence length="410" mass="46196">MSTETLNQPTQELIKVEEITNIMATASDVLAKNQSLLERCLAKGQMLIDTAASGMSDELDKEINDWQVKAKDALALMNSRRSPITQLMTKMAKVFTGMEAEIDPAKPTSYFSKAQELRNQWAKEKAAIQRQKEAEILAKQQKEKEVIAMRAEISKQIRDIYNTKLFSFKKFVSDKFNALTLENVDDIKTTINNVKVNYPVDKFNELVPTLFAVHLSKEELDALITEERDALYNELSANFTENMEVAKSDALDKIPSRINELKAIAKSSAAEKERLEKEAAERQQREDDQLAADLATQKAADEKRIEDQKKMEEAAAAFNKEAELAQLADTQSKVKESYGIEVSDAQGWGAIFLFWFEHEGKGLSSADIEKKTMKQLKAFAEKKASIKGGSLFIDNPYVQYIEDLKAVVTK</sequence>
<reference evidence="2" key="1">
    <citation type="journal article" date="2014" name="Int. J. Syst. Evol. Microbiol.">
        <title>Complete genome of a new Firmicutes species belonging to the dominant human colonic microbiota ('Ruminococcus bicirculans') reveals two chromosomes and a selective capacity to utilize plant glucans.</title>
        <authorList>
            <consortium name="NISC Comparative Sequencing Program"/>
            <person name="Wegmann U."/>
            <person name="Louis P."/>
            <person name="Goesmann A."/>
            <person name="Henrissat B."/>
            <person name="Duncan S.H."/>
            <person name="Flint H.J."/>
        </authorList>
    </citation>
    <scope>NUCLEOTIDE SEQUENCE</scope>
    <source>
        <strain evidence="2">CGMCC 1.15287</strain>
    </source>
</reference>
<keyword evidence="1" id="KW-0175">Coiled coil</keyword>
<evidence type="ECO:0000313" key="4">
    <source>
        <dbReference type="Proteomes" id="UP000532273"/>
    </source>
</evidence>
<reference evidence="5" key="2">
    <citation type="journal article" date="2019" name="Int. J. Syst. Evol. Microbiol.">
        <title>The Global Catalogue of Microorganisms (GCM) 10K type strain sequencing project: providing services to taxonomists for standard genome sequencing and annotation.</title>
        <authorList>
            <consortium name="The Broad Institute Genomics Platform"/>
            <consortium name="The Broad Institute Genome Sequencing Center for Infectious Disease"/>
            <person name="Wu L."/>
            <person name="Ma J."/>
        </authorList>
    </citation>
    <scope>NUCLEOTIDE SEQUENCE [LARGE SCALE GENOMIC DNA]</scope>
    <source>
        <strain evidence="5">CGMCC 1.15287</strain>
    </source>
</reference>
<evidence type="ECO:0000313" key="5">
    <source>
        <dbReference type="Proteomes" id="UP000642938"/>
    </source>
</evidence>
<evidence type="ECO:0000313" key="2">
    <source>
        <dbReference type="EMBL" id="GGG97636.1"/>
    </source>
</evidence>
<dbReference type="Proteomes" id="UP000642938">
    <property type="component" value="Unassembled WGS sequence"/>
</dbReference>
<comment type="caution">
    <text evidence="3">The sequence shown here is derived from an EMBL/GenBank/DDBJ whole genome shotgun (WGS) entry which is preliminary data.</text>
</comment>
<gene>
    <name evidence="2" type="ORF">GCM10007422_09530</name>
    <name evidence="3" type="ORF">GGQ60_001680</name>
</gene>
<protein>
    <submittedName>
        <fullName evidence="3">Uncharacterized protein</fullName>
    </submittedName>
</protein>
<dbReference type="EMBL" id="JACIEF010000002">
    <property type="protein sequence ID" value="MBB4107699.1"/>
    <property type="molecule type" value="Genomic_DNA"/>
</dbReference>
<dbReference type="AlphaFoldDB" id="A0A7W6K9J4"/>
<name>A0A7W6K9J4_9SPHI</name>
<evidence type="ECO:0000256" key="1">
    <source>
        <dbReference type="SAM" id="Coils"/>
    </source>
</evidence>
<dbReference type="EMBL" id="BMHZ01000001">
    <property type="protein sequence ID" value="GGG97636.1"/>
    <property type="molecule type" value="Genomic_DNA"/>
</dbReference>
<proteinExistence type="predicted"/>
<evidence type="ECO:0000313" key="3">
    <source>
        <dbReference type="EMBL" id="MBB4107699.1"/>
    </source>
</evidence>